<evidence type="ECO:0000313" key="1">
    <source>
        <dbReference type="EMBL" id="WBO22310.1"/>
    </source>
</evidence>
<protein>
    <submittedName>
        <fullName evidence="1">Uncharacterized protein</fullName>
    </submittedName>
</protein>
<reference evidence="1 2" key="1">
    <citation type="submission" date="2022-12" db="EMBL/GenBank/DDBJ databases">
        <title>Sphingomonas abieness sp. nov., an endophytic bacterium isolated from Abies koreana.</title>
        <authorList>
            <person name="Jiang L."/>
            <person name="Lee J."/>
        </authorList>
    </citation>
    <scope>NUCLEOTIDE SEQUENCE [LARGE SCALE GENOMIC DNA]</scope>
    <source>
        <strain evidence="2">PAMB 00755</strain>
    </source>
</reference>
<name>A0ABY7NMV0_9SPHN</name>
<accession>A0ABY7NMV0</accession>
<gene>
    <name evidence="1" type="ORF">PBT88_19545</name>
</gene>
<keyword evidence="2" id="KW-1185">Reference proteome</keyword>
<evidence type="ECO:0000313" key="2">
    <source>
        <dbReference type="Proteomes" id="UP001210865"/>
    </source>
</evidence>
<dbReference type="Proteomes" id="UP001210865">
    <property type="component" value="Chromosome"/>
</dbReference>
<dbReference type="EMBL" id="CP115174">
    <property type="protein sequence ID" value="WBO22310.1"/>
    <property type="molecule type" value="Genomic_DNA"/>
</dbReference>
<organism evidence="1 2">
    <name type="scientific">Sphingomonas abietis</name>
    <dbReference type="NCBI Taxonomy" id="3012344"/>
    <lineage>
        <taxon>Bacteria</taxon>
        <taxon>Pseudomonadati</taxon>
        <taxon>Pseudomonadota</taxon>
        <taxon>Alphaproteobacteria</taxon>
        <taxon>Sphingomonadales</taxon>
        <taxon>Sphingomonadaceae</taxon>
        <taxon>Sphingomonas</taxon>
    </lineage>
</organism>
<sequence length="249" mass="25539">MGKISIRAPGVLSNPRYGKNLPLADPASAAYAMYFHGSGYGSDPLADLSGNGRNLVMTGANAPAAKATILNSANYLTTPFTVAQAATRTGAVTLVCLAQVPANTNGCLMSAGPGRQNQHDIELLAPDAFPTRTFQWTGSSNVGPASVNSKDATRGVTYECSAGIFAPAYVQALRKKPGVATETTGSQSISPAVTIGSTDRALRIGGDYGTTTGDVSMAISAVYDAALTIAQIEAVFADLLNLRTAYGLA</sequence>
<proteinExistence type="predicted"/>
<dbReference type="RefSeq" id="WP_270076958.1">
    <property type="nucleotide sequence ID" value="NZ_CP115174.1"/>
</dbReference>